<dbReference type="Pfam" id="PF07561">
    <property type="entry name" value="DUF1540"/>
    <property type="match status" value="2"/>
</dbReference>
<dbReference type="Proteomes" id="UP000019426">
    <property type="component" value="Chromosome M2/40_rep1"/>
</dbReference>
<dbReference type="PATRIC" id="fig|1216932.3.peg.341"/>
<organism evidence="2 3">
    <name type="scientific">Clostridium bornimense</name>
    <dbReference type="NCBI Taxonomy" id="1216932"/>
    <lineage>
        <taxon>Bacteria</taxon>
        <taxon>Bacillati</taxon>
        <taxon>Bacillota</taxon>
        <taxon>Clostridia</taxon>
        <taxon>Eubacteriales</taxon>
        <taxon>Clostridiaceae</taxon>
        <taxon>Clostridium</taxon>
    </lineage>
</organism>
<dbReference type="AlphaFoldDB" id="W6RTD4"/>
<evidence type="ECO:0000313" key="2">
    <source>
        <dbReference type="EMBL" id="CDM67528.1"/>
    </source>
</evidence>
<dbReference type="RefSeq" id="WP_044035965.1">
    <property type="nucleotide sequence ID" value="NZ_HG917868.1"/>
</dbReference>
<protein>
    <recommendedName>
        <fullName evidence="1">DUF1540 domain-containing protein</fullName>
    </recommendedName>
</protein>
<feature type="domain" description="DUF1540" evidence="1">
    <location>
        <begin position="62"/>
        <end position="100"/>
    </location>
</feature>
<dbReference type="KEGG" id="clt:CM240_0361"/>
<accession>W6RTD4</accession>
<sequence>MPSLICGVKNCNYNNENCCCISSIDVSGERATESESTCCSSFCEKDGSFTNAAVVPNYEVDIKCKAENCVYNEECSCHASGVEISGNRAECREETACSTFYCEDRI</sequence>
<proteinExistence type="predicted"/>
<dbReference type="STRING" id="1216932.CM240_0361"/>
<name>W6RTD4_9CLOT</name>
<keyword evidence="3" id="KW-1185">Reference proteome</keyword>
<feature type="domain" description="DUF1540" evidence="1">
    <location>
        <begin position="6"/>
        <end position="42"/>
    </location>
</feature>
<dbReference type="EMBL" id="HG917868">
    <property type="protein sequence ID" value="CDM67528.1"/>
    <property type="molecule type" value="Genomic_DNA"/>
</dbReference>
<evidence type="ECO:0000259" key="1">
    <source>
        <dbReference type="Pfam" id="PF07561"/>
    </source>
</evidence>
<dbReference type="eggNOG" id="ENOG50330E2">
    <property type="taxonomic scope" value="Bacteria"/>
</dbReference>
<evidence type="ECO:0000313" key="3">
    <source>
        <dbReference type="Proteomes" id="UP000019426"/>
    </source>
</evidence>
<dbReference type="HOGENOM" id="CLU_159977_1_0_9"/>
<gene>
    <name evidence="2" type="ORF">CM240_0361</name>
</gene>
<dbReference type="InterPro" id="IPR011437">
    <property type="entry name" value="DUF1540"/>
</dbReference>
<reference evidence="2 3" key="1">
    <citation type="submission" date="2013-11" db="EMBL/GenBank/DDBJ databases">
        <title>Complete genome sequence of Clostridum sp. M2/40.</title>
        <authorList>
            <person name="Wibberg D."/>
            <person name="Puehler A."/>
            <person name="Schlueter A."/>
        </authorList>
    </citation>
    <scope>NUCLEOTIDE SEQUENCE [LARGE SCALE GENOMIC DNA]</scope>
    <source>
        <strain evidence="3">M2/40</strain>
    </source>
</reference>
<dbReference type="OrthoDB" id="9792226at2"/>